<dbReference type="RefSeq" id="WP_006979000.1">
    <property type="nucleotide sequence ID" value="NZ_ABVL01000004.1"/>
</dbReference>
<dbReference type="STRING" id="497964.CfE428DRAFT_1674"/>
<evidence type="ECO:0000313" key="1">
    <source>
        <dbReference type="EMBL" id="EDY20477.1"/>
    </source>
</evidence>
<reference evidence="1 2" key="1">
    <citation type="journal article" date="2011" name="J. Bacteriol.">
        <title>Genome sequence of Chthoniobacter flavus Ellin428, an aerobic heterotrophic soil bacterium.</title>
        <authorList>
            <person name="Kant R."/>
            <person name="van Passel M.W."/>
            <person name="Palva A."/>
            <person name="Lucas S."/>
            <person name="Lapidus A."/>
            <person name="Glavina Del Rio T."/>
            <person name="Dalin E."/>
            <person name="Tice H."/>
            <person name="Bruce D."/>
            <person name="Goodwin L."/>
            <person name="Pitluck S."/>
            <person name="Larimer F.W."/>
            <person name="Land M.L."/>
            <person name="Hauser L."/>
            <person name="Sangwan P."/>
            <person name="de Vos W.M."/>
            <person name="Janssen P.H."/>
            <person name="Smidt H."/>
        </authorList>
    </citation>
    <scope>NUCLEOTIDE SEQUENCE [LARGE SCALE GENOMIC DNA]</scope>
    <source>
        <strain evidence="1 2">Ellin428</strain>
    </source>
</reference>
<organism evidence="1 2">
    <name type="scientific">Chthoniobacter flavus Ellin428</name>
    <dbReference type="NCBI Taxonomy" id="497964"/>
    <lineage>
        <taxon>Bacteria</taxon>
        <taxon>Pseudomonadati</taxon>
        <taxon>Verrucomicrobiota</taxon>
        <taxon>Spartobacteria</taxon>
        <taxon>Chthoniobacterales</taxon>
        <taxon>Chthoniobacteraceae</taxon>
        <taxon>Chthoniobacter</taxon>
    </lineage>
</organism>
<name>B4CYD6_9BACT</name>
<dbReference type="Gene3D" id="3.40.30.10">
    <property type="entry name" value="Glutaredoxin"/>
    <property type="match status" value="1"/>
</dbReference>
<comment type="caution">
    <text evidence="1">The sequence shown here is derived from an EMBL/GenBank/DDBJ whole genome shotgun (WGS) entry which is preliminary data.</text>
</comment>
<dbReference type="Proteomes" id="UP000005824">
    <property type="component" value="Unassembled WGS sequence"/>
</dbReference>
<gene>
    <name evidence="1" type="ORF">CfE428DRAFT_1674</name>
</gene>
<keyword evidence="2" id="KW-1185">Reference proteome</keyword>
<dbReference type="AlphaFoldDB" id="B4CYD6"/>
<sequence length="116" mass="12997">MKSLIVLLAVCSLGYAVDHWQELAEKRSSVATVDAPELILYSSKAEPACVRLEAELKKQGIRYQRRDLTVNATRHELNDELARVGKRVDSVPMPVAEIGGVLYEGVTFEQIVHRLH</sequence>
<dbReference type="InParanoid" id="B4CYD6"/>
<evidence type="ECO:0000313" key="2">
    <source>
        <dbReference type="Proteomes" id="UP000005824"/>
    </source>
</evidence>
<evidence type="ECO:0008006" key="3">
    <source>
        <dbReference type="Google" id="ProtNLM"/>
    </source>
</evidence>
<accession>B4CYD6</accession>
<protein>
    <recommendedName>
        <fullName evidence="3">Glutaredoxin domain-containing protein</fullName>
    </recommendedName>
</protein>
<dbReference type="EMBL" id="ABVL01000004">
    <property type="protein sequence ID" value="EDY20477.1"/>
    <property type="molecule type" value="Genomic_DNA"/>
</dbReference>
<proteinExistence type="predicted"/>